<name>A0AAV0X8B8_9HEMI</name>
<feature type="domain" description="OTU" evidence="8">
    <location>
        <begin position="141"/>
        <end position="281"/>
    </location>
</feature>
<dbReference type="PANTHER" id="PTHR31703">
    <property type="entry name" value="UPF0669 PROTEIN C6ORF120"/>
    <property type="match status" value="1"/>
</dbReference>
<dbReference type="PROSITE" id="PS50802">
    <property type="entry name" value="OTU"/>
    <property type="match status" value="1"/>
</dbReference>
<feature type="transmembrane region" description="Helical" evidence="7">
    <location>
        <begin position="452"/>
        <end position="475"/>
    </location>
</feature>
<dbReference type="Gene3D" id="3.90.70.80">
    <property type="match status" value="1"/>
</dbReference>
<dbReference type="InterPro" id="IPR038765">
    <property type="entry name" value="Papain-like_cys_pep_sf"/>
</dbReference>
<dbReference type="PANTHER" id="PTHR31703:SF2">
    <property type="entry name" value="UPF0669 PROTEIN C6ORF120"/>
    <property type="match status" value="1"/>
</dbReference>
<dbReference type="Pfam" id="PF17065">
    <property type="entry name" value="UPF0669"/>
    <property type="match status" value="1"/>
</dbReference>
<evidence type="ECO:0000259" key="8">
    <source>
        <dbReference type="PROSITE" id="PS50802"/>
    </source>
</evidence>
<dbReference type="AlphaFoldDB" id="A0AAV0X8B8"/>
<reference evidence="9 10" key="1">
    <citation type="submission" date="2023-01" db="EMBL/GenBank/DDBJ databases">
        <authorList>
            <person name="Whitehead M."/>
        </authorList>
    </citation>
    <scope>NUCLEOTIDE SEQUENCE [LARGE SCALE GENOMIC DNA]</scope>
</reference>
<dbReference type="InterPro" id="IPR003323">
    <property type="entry name" value="OTU_dom"/>
</dbReference>
<evidence type="ECO:0000256" key="7">
    <source>
        <dbReference type="SAM" id="Phobius"/>
    </source>
</evidence>
<dbReference type="InterPro" id="IPR049772">
    <property type="entry name" value="OTU_OTUD6"/>
</dbReference>
<comment type="subcellular location">
    <subcellularLocation>
        <location evidence="1">Secreted</location>
    </subcellularLocation>
</comment>
<keyword evidence="7" id="KW-0472">Membrane</keyword>
<accession>A0AAV0X8B8</accession>
<protein>
    <recommendedName>
        <fullName evidence="8">OTU domain-containing protein</fullName>
    </recommendedName>
</protein>
<keyword evidence="7" id="KW-0812">Transmembrane</keyword>
<dbReference type="SUPFAM" id="SSF54001">
    <property type="entry name" value="Cysteine proteinases"/>
    <property type="match status" value="1"/>
</dbReference>
<keyword evidence="3" id="KW-0964">Secreted</keyword>
<comment type="caution">
    <text evidence="9">The sequence shown here is derived from an EMBL/GenBank/DDBJ whole genome shotgun (WGS) entry which is preliminary data.</text>
</comment>
<evidence type="ECO:0000256" key="6">
    <source>
        <dbReference type="SAM" id="MobiDB-lite"/>
    </source>
</evidence>
<evidence type="ECO:0000256" key="4">
    <source>
        <dbReference type="ARBA" id="ARBA00022729"/>
    </source>
</evidence>
<feature type="compositionally biased region" description="Basic and acidic residues" evidence="6">
    <location>
        <begin position="7"/>
        <end position="24"/>
    </location>
</feature>
<evidence type="ECO:0000313" key="10">
    <source>
        <dbReference type="Proteomes" id="UP001160148"/>
    </source>
</evidence>
<evidence type="ECO:0000256" key="3">
    <source>
        <dbReference type="ARBA" id="ARBA00022525"/>
    </source>
</evidence>
<keyword evidence="10" id="KW-1185">Reference proteome</keyword>
<organism evidence="9 10">
    <name type="scientific">Macrosiphum euphorbiae</name>
    <name type="common">potato aphid</name>
    <dbReference type="NCBI Taxonomy" id="13131"/>
    <lineage>
        <taxon>Eukaryota</taxon>
        <taxon>Metazoa</taxon>
        <taxon>Ecdysozoa</taxon>
        <taxon>Arthropoda</taxon>
        <taxon>Hexapoda</taxon>
        <taxon>Insecta</taxon>
        <taxon>Pterygota</taxon>
        <taxon>Neoptera</taxon>
        <taxon>Paraneoptera</taxon>
        <taxon>Hemiptera</taxon>
        <taxon>Sternorrhyncha</taxon>
        <taxon>Aphidomorpha</taxon>
        <taxon>Aphidoidea</taxon>
        <taxon>Aphididae</taxon>
        <taxon>Macrosiphini</taxon>
        <taxon>Macrosiphum</taxon>
    </lineage>
</organism>
<keyword evidence="7" id="KW-1133">Transmembrane helix</keyword>
<evidence type="ECO:0000256" key="2">
    <source>
        <dbReference type="ARBA" id="ARBA00008960"/>
    </source>
</evidence>
<keyword evidence="4" id="KW-0732">Signal</keyword>
<comment type="similarity">
    <text evidence="2">Belongs to the UPF0669 family.</text>
</comment>
<dbReference type="CDD" id="cd22761">
    <property type="entry name" value="OTU_OTUD6"/>
    <property type="match status" value="1"/>
</dbReference>
<dbReference type="Proteomes" id="UP001160148">
    <property type="component" value="Unassembled WGS sequence"/>
</dbReference>
<proteinExistence type="inferred from homology"/>
<evidence type="ECO:0000313" key="9">
    <source>
        <dbReference type="EMBL" id="CAI6364463.1"/>
    </source>
</evidence>
<keyword evidence="5" id="KW-0325">Glycoprotein</keyword>
<dbReference type="EMBL" id="CARXXK010000004">
    <property type="protein sequence ID" value="CAI6364463.1"/>
    <property type="molecule type" value="Genomic_DNA"/>
</dbReference>
<sequence length="476" mass="54693">MESVNVETKEDILQRHRNEKKDMQCKIQSMKKSVAKGDRKKKKEVAEQTAEIEAKLKHKHLEELNTFTEENEEPSLIKNLQEVKINDSAVKVSRAEKRRTKKITQLKERQALIEEHDIQNIGGTRHVETQTLVKKLKNLGFVIFDIPSDGNCLYSAIVHQLKEICGQTFTVPEIRLKTSDFIKCNKDDFIPYLSHPDTGEMLTDEQFIEYCFQVANSVQWGGEIELRALSHIFKIPIKVIQAEGSDITIGIEYTNCNKALILVFHRHMYGLGEHYNSLLVLILVSSTSSFQNNLLHSITGVVSKNNFSYYTLQNRGYISIVLISKEGDADLYISQPHISHHPTFDPDTYCLQSTTCGIDILHIPNWFKRPIYLGIYGHPSNEIASYTLDIIQNLDPGEEFNLNLFESEEENETVSINNDKANDKDNDKDKYKNYRGVSDILFEQMGLTFEHMLYSLGITLQLIWNFIGIIIEVLFL</sequence>
<feature type="region of interest" description="Disordered" evidence="6">
    <location>
        <begin position="1"/>
        <end position="46"/>
    </location>
</feature>
<evidence type="ECO:0000256" key="1">
    <source>
        <dbReference type="ARBA" id="ARBA00004613"/>
    </source>
</evidence>
<dbReference type="InterPro" id="IPR031420">
    <property type="entry name" value="UPF0669"/>
</dbReference>
<evidence type="ECO:0000256" key="5">
    <source>
        <dbReference type="ARBA" id="ARBA00023180"/>
    </source>
</evidence>
<gene>
    <name evidence="9" type="ORF">MEUPH1_LOCUS19285</name>
</gene>
<dbReference type="Pfam" id="PF02338">
    <property type="entry name" value="OTU"/>
    <property type="match status" value="1"/>
</dbReference>
<dbReference type="GO" id="GO:0005576">
    <property type="term" value="C:extracellular region"/>
    <property type="evidence" value="ECO:0007669"/>
    <property type="project" value="UniProtKB-SubCell"/>
</dbReference>